<evidence type="ECO:0000256" key="7">
    <source>
        <dbReference type="ARBA" id="ARBA00022840"/>
    </source>
</evidence>
<dbReference type="STRING" id="120956.SAMN05421791_11610"/>
<comment type="similarity">
    <text evidence="1">Belongs to the ROK (NagC/XylR) family.</text>
</comment>
<dbReference type="Gene3D" id="3.30.420.40">
    <property type="match status" value="2"/>
</dbReference>
<dbReference type="PANTHER" id="PTHR18964">
    <property type="entry name" value="ROK (REPRESSOR, ORF, KINASE) FAMILY"/>
    <property type="match status" value="1"/>
</dbReference>
<dbReference type="NCBIfam" id="TIGR00744">
    <property type="entry name" value="ROK_glcA_fam"/>
    <property type="match status" value="1"/>
</dbReference>
<dbReference type="InterPro" id="IPR000600">
    <property type="entry name" value="ROK"/>
</dbReference>
<evidence type="ECO:0000256" key="1">
    <source>
        <dbReference type="ARBA" id="ARBA00006479"/>
    </source>
</evidence>
<gene>
    <name evidence="9" type="ORF">SAMN05421791_11610</name>
</gene>
<dbReference type="GO" id="GO:0005737">
    <property type="term" value="C:cytoplasm"/>
    <property type="evidence" value="ECO:0007669"/>
    <property type="project" value="InterPro"/>
</dbReference>
<dbReference type="EMBL" id="FNCK01000016">
    <property type="protein sequence ID" value="SDG56284.1"/>
    <property type="molecule type" value="Genomic_DNA"/>
</dbReference>
<dbReference type="RefSeq" id="WP_245694867.1">
    <property type="nucleotide sequence ID" value="NZ_FNCK01000016.1"/>
</dbReference>
<reference evidence="9 10" key="1">
    <citation type="submission" date="2016-10" db="EMBL/GenBank/DDBJ databases">
        <authorList>
            <person name="de Groot N.N."/>
        </authorList>
    </citation>
    <scope>NUCLEOTIDE SEQUENCE [LARGE SCALE GENOMIC DNA]</scope>
    <source>
        <strain evidence="9 10">ATCC BAA-466</strain>
    </source>
</reference>
<dbReference type="InterPro" id="IPR049874">
    <property type="entry name" value="ROK_cs"/>
</dbReference>
<evidence type="ECO:0000256" key="8">
    <source>
        <dbReference type="ARBA" id="ARBA00032386"/>
    </source>
</evidence>
<dbReference type="GO" id="GO:0005524">
    <property type="term" value="F:ATP binding"/>
    <property type="evidence" value="ECO:0007669"/>
    <property type="project" value="UniProtKB-KW"/>
</dbReference>
<dbReference type="EC" id="2.7.1.2" evidence="2"/>
<evidence type="ECO:0000256" key="5">
    <source>
        <dbReference type="ARBA" id="ARBA00022741"/>
    </source>
</evidence>
<keyword evidence="4" id="KW-0808">Transferase</keyword>
<evidence type="ECO:0000256" key="6">
    <source>
        <dbReference type="ARBA" id="ARBA00022777"/>
    </source>
</evidence>
<evidence type="ECO:0000313" key="9">
    <source>
        <dbReference type="EMBL" id="SDG56284.1"/>
    </source>
</evidence>
<keyword evidence="6 9" id="KW-0418">Kinase</keyword>
<keyword evidence="10" id="KW-1185">Reference proteome</keyword>
<evidence type="ECO:0000256" key="4">
    <source>
        <dbReference type="ARBA" id="ARBA00022679"/>
    </source>
</evidence>
<dbReference type="AlphaFoldDB" id="A0A1G7V986"/>
<keyword evidence="5" id="KW-0547">Nucleotide-binding</keyword>
<dbReference type="Pfam" id="PF00480">
    <property type="entry name" value="ROK"/>
    <property type="match status" value="1"/>
</dbReference>
<keyword evidence="7" id="KW-0067">ATP-binding</keyword>
<dbReference type="InterPro" id="IPR004654">
    <property type="entry name" value="ROK_glcA"/>
</dbReference>
<sequence length="322" mass="34422">MKKIIAIDLGGTSVKIAIVSQQGQIIEKWSLPTMSQQKGQLIVPTIIEAIISKLEERKERVEDYLGIGMGSPGTILKDGSVKGAYNLNWVNPHPVKAIFQQEINLPFVIINDANAAALGELWQGAGKGCSDLVMLTLGTGVGGGIICQNRLIEGSSGSAGEIGHITIDLSNQFQCSCGKKGCLEAIASARGLTNLAKVLAKDYQGSSSAYQAFMVSQTIDAEKLIKAARAKDDFALRIFDEFTKYLGLACSYCANILNPDRIVIGGGISNAGTYLKEAIENHYQHFVFQPIKDQTQITLAELGNDAGILGAGYLLLLKESGK</sequence>
<dbReference type="GO" id="GO:0004340">
    <property type="term" value="F:glucokinase activity"/>
    <property type="evidence" value="ECO:0007669"/>
    <property type="project" value="UniProtKB-EC"/>
</dbReference>
<evidence type="ECO:0000313" key="10">
    <source>
        <dbReference type="Proteomes" id="UP000199708"/>
    </source>
</evidence>
<dbReference type="InterPro" id="IPR043129">
    <property type="entry name" value="ATPase_NBD"/>
</dbReference>
<proteinExistence type="inferred from homology"/>
<organism evidence="9 10">
    <name type="scientific">Facklamia miroungae</name>
    <dbReference type="NCBI Taxonomy" id="120956"/>
    <lineage>
        <taxon>Bacteria</taxon>
        <taxon>Bacillati</taxon>
        <taxon>Bacillota</taxon>
        <taxon>Bacilli</taxon>
        <taxon>Lactobacillales</taxon>
        <taxon>Aerococcaceae</taxon>
        <taxon>Facklamia</taxon>
    </lineage>
</organism>
<dbReference type="SUPFAM" id="SSF53067">
    <property type="entry name" value="Actin-like ATPase domain"/>
    <property type="match status" value="1"/>
</dbReference>
<dbReference type="PROSITE" id="PS01125">
    <property type="entry name" value="ROK"/>
    <property type="match status" value="1"/>
</dbReference>
<dbReference type="PANTHER" id="PTHR18964:SF149">
    <property type="entry name" value="BIFUNCTIONAL UDP-N-ACETYLGLUCOSAMINE 2-EPIMERASE_N-ACETYLMANNOSAMINE KINASE"/>
    <property type="match status" value="1"/>
</dbReference>
<protein>
    <recommendedName>
        <fullName evidence="3">Glucokinase</fullName>
        <ecNumber evidence="2">2.7.1.2</ecNumber>
    </recommendedName>
    <alternativeName>
        <fullName evidence="8">Glucose kinase</fullName>
    </alternativeName>
</protein>
<evidence type="ECO:0000256" key="2">
    <source>
        <dbReference type="ARBA" id="ARBA00012323"/>
    </source>
</evidence>
<name>A0A1G7V986_9LACT</name>
<accession>A0A1G7V986</accession>
<dbReference type="GO" id="GO:0006096">
    <property type="term" value="P:glycolytic process"/>
    <property type="evidence" value="ECO:0007669"/>
    <property type="project" value="InterPro"/>
</dbReference>
<dbReference type="Proteomes" id="UP000199708">
    <property type="component" value="Unassembled WGS sequence"/>
</dbReference>
<evidence type="ECO:0000256" key="3">
    <source>
        <dbReference type="ARBA" id="ARBA00014701"/>
    </source>
</evidence>